<evidence type="ECO:0000313" key="2">
    <source>
        <dbReference type="EMBL" id="PVH26852.1"/>
    </source>
</evidence>
<keyword evidence="3" id="KW-1185">Reference proteome</keyword>
<proteinExistence type="predicted"/>
<evidence type="ECO:0000313" key="3">
    <source>
        <dbReference type="Proteomes" id="UP000245627"/>
    </source>
</evidence>
<organism evidence="2 3">
    <name type="scientific">Sphingobacterium corticibacter</name>
    <dbReference type="NCBI Taxonomy" id="2171749"/>
    <lineage>
        <taxon>Bacteria</taxon>
        <taxon>Pseudomonadati</taxon>
        <taxon>Bacteroidota</taxon>
        <taxon>Sphingobacteriia</taxon>
        <taxon>Sphingobacteriales</taxon>
        <taxon>Sphingobacteriaceae</taxon>
        <taxon>Sphingobacterium</taxon>
    </lineage>
</organism>
<dbReference type="Pfam" id="PF00082">
    <property type="entry name" value="Peptidase_S8"/>
    <property type="match status" value="1"/>
</dbReference>
<dbReference type="Proteomes" id="UP000245627">
    <property type="component" value="Unassembled WGS sequence"/>
</dbReference>
<reference evidence="2 3" key="1">
    <citation type="submission" date="2018-04" db="EMBL/GenBank/DDBJ databases">
        <title>Sphingobacterium cortibacter sp. nov.</title>
        <authorList>
            <person name="Li Y."/>
        </authorList>
    </citation>
    <scope>NUCLEOTIDE SEQUENCE [LARGE SCALE GENOMIC DNA]</scope>
    <source>
        <strain evidence="2 3">2c-3</strain>
    </source>
</reference>
<name>A0A2T8HNH2_9SPHI</name>
<comment type="caution">
    <text evidence="2">The sequence shown here is derived from an EMBL/GenBank/DDBJ whole genome shotgun (WGS) entry which is preliminary data.</text>
</comment>
<dbReference type="CDD" id="cd04847">
    <property type="entry name" value="Peptidases_S8_Subtilisin_like_2"/>
    <property type="match status" value="1"/>
</dbReference>
<dbReference type="RefSeq" id="WP_116774709.1">
    <property type="nucleotide sequence ID" value="NZ_QDKG01000001.1"/>
</dbReference>
<protein>
    <recommendedName>
        <fullName evidence="1">Peptidase S8/S53 domain-containing protein</fullName>
    </recommendedName>
</protein>
<dbReference type="AlphaFoldDB" id="A0A2T8HNH2"/>
<accession>A0A2T8HNH2</accession>
<dbReference type="Gene3D" id="3.40.50.200">
    <property type="entry name" value="Peptidase S8/S53 domain"/>
    <property type="match status" value="1"/>
</dbReference>
<dbReference type="InterPro" id="IPR034074">
    <property type="entry name" value="Y4bN_pept_dom"/>
</dbReference>
<sequence length="826" mass="91061">MENSPVQIVLNSGDFIEAEKNNGGGPSTDFFAGHDSDFVAHKITLQKQLDEIRSVQLSNEFTSISYAKVTLQQAALAKSHRPTDRLFVKNIAPVVGAGDLGEIYIELSPNSVDELNKKISEAPAETSYKEVNGKMKPNPGKLRSEVGSIREISAYGANDKRKFSLKEALEWFSNPQTGGIYVVELFDVPPVRKDWDLLALPKRKLFASFYEGLEKLGRGLVVNRTIDNASTSVSIIIKFEISDAPPIIQLQPVSINKSQAKANKISINKDSHSELLNFLDKHPLVKSVKLPPTISQALADFGQGLMNNGVVMPSFNPDMSYPKICVVDGGVSDILSDWIELREEYISPSHKDESHGTFISGLTIFGKTLNGDLICPERDGCRIIDLDLFPSTNFTDYYKDVLTFFEVLSDRVQDIVSRTGVRIFNFSLNIEEHASTTGYSWAAQILDKIAEDNDVIFIISAGNIPPHYRRREWPSDHVEALKVLVSSLNDTIMKPAESSRNISVSALNPPHIEGIVPYALSNYSCRGPGMKIGLKPDLAHVGGSGTVDGVLGHGLLSIDTFGKITDSCGTSYAAPNVSKTLASIEHSIEGVVSRETLIALGIHHASLPEHLTDKKLKSISKHLVGFGIPKGSEEILNGNPNAITLVFANRIIKGHKMRFKFSWPSSLVKNGKCVGRAKLTIVSTPPFNYTYGAEFIRINVDAALRQQQIDGKYKGRLKPIYTPEEKDLSQNEKDQIEHAFKWSPVKVYENIFPQGVGPTTDWTLDVEYLERDGAVLPREGVPFTAILTISDPNEKEPVFNDMRQILQSLGVQAVDIKTAARIVPRV</sequence>
<dbReference type="GO" id="GO:0004252">
    <property type="term" value="F:serine-type endopeptidase activity"/>
    <property type="evidence" value="ECO:0007669"/>
    <property type="project" value="InterPro"/>
</dbReference>
<feature type="domain" description="Peptidase S8/S53" evidence="1">
    <location>
        <begin position="349"/>
        <end position="627"/>
    </location>
</feature>
<dbReference type="EMBL" id="QDKG01000001">
    <property type="protein sequence ID" value="PVH26852.1"/>
    <property type="molecule type" value="Genomic_DNA"/>
</dbReference>
<dbReference type="InterPro" id="IPR036852">
    <property type="entry name" value="Peptidase_S8/S53_dom_sf"/>
</dbReference>
<gene>
    <name evidence="2" type="ORF">DC487_04445</name>
</gene>
<dbReference type="OrthoDB" id="1100338at2"/>
<dbReference type="PROSITE" id="PS50007">
    <property type="entry name" value="PIPLC_X_DOMAIN"/>
    <property type="match status" value="1"/>
</dbReference>
<dbReference type="InterPro" id="IPR000209">
    <property type="entry name" value="Peptidase_S8/S53_dom"/>
</dbReference>
<dbReference type="SUPFAM" id="SSF52743">
    <property type="entry name" value="Subtilisin-like"/>
    <property type="match status" value="1"/>
</dbReference>
<dbReference type="GO" id="GO:0006508">
    <property type="term" value="P:proteolysis"/>
    <property type="evidence" value="ECO:0007669"/>
    <property type="project" value="InterPro"/>
</dbReference>
<evidence type="ECO:0000259" key="1">
    <source>
        <dbReference type="Pfam" id="PF00082"/>
    </source>
</evidence>